<proteinExistence type="inferred from homology"/>
<dbReference type="EMBL" id="JAMFTS010000005">
    <property type="protein sequence ID" value="KAJ4749469.1"/>
    <property type="molecule type" value="Genomic_DNA"/>
</dbReference>
<evidence type="ECO:0000256" key="1">
    <source>
        <dbReference type="ARBA" id="ARBA00022730"/>
    </source>
</evidence>
<keyword evidence="2" id="KW-0694">RNA-binding</keyword>
<dbReference type="PANTHER" id="PTHR13479">
    <property type="entry name" value="30S RIBOSOMAL PROTEIN S18"/>
    <property type="match status" value="1"/>
</dbReference>
<dbReference type="PRINTS" id="PR00974">
    <property type="entry name" value="RIBOSOMALS18"/>
</dbReference>
<name>A0AAV8C3V5_9POAL</name>
<dbReference type="HAMAP" id="MF_00270">
    <property type="entry name" value="Ribosomal_bS18"/>
    <property type="match status" value="1"/>
</dbReference>
<dbReference type="Pfam" id="PF01084">
    <property type="entry name" value="Ribosomal_S18"/>
    <property type="match status" value="1"/>
</dbReference>
<evidence type="ECO:0000256" key="2">
    <source>
        <dbReference type="ARBA" id="ARBA00022884"/>
    </source>
</evidence>
<dbReference type="GO" id="GO:0006412">
    <property type="term" value="P:translation"/>
    <property type="evidence" value="ECO:0007669"/>
    <property type="project" value="InterPro"/>
</dbReference>
<gene>
    <name evidence="8" type="ORF">LUZ62_083874</name>
</gene>
<evidence type="ECO:0000256" key="5">
    <source>
        <dbReference type="ARBA" id="ARBA00035266"/>
    </source>
</evidence>
<comment type="similarity">
    <text evidence="6">Belongs to the bacterial ribosomal protein bS18 family.</text>
</comment>
<dbReference type="GO" id="GO:0070181">
    <property type="term" value="F:small ribosomal subunit rRNA binding"/>
    <property type="evidence" value="ECO:0007669"/>
    <property type="project" value="TreeGrafter"/>
</dbReference>
<dbReference type="InterPro" id="IPR001648">
    <property type="entry name" value="Ribosomal_bS18"/>
</dbReference>
<dbReference type="Gene3D" id="4.10.640.10">
    <property type="entry name" value="Ribosomal protein S18"/>
    <property type="match status" value="1"/>
</dbReference>
<organism evidence="8 9">
    <name type="scientific">Rhynchospora pubera</name>
    <dbReference type="NCBI Taxonomy" id="906938"/>
    <lineage>
        <taxon>Eukaryota</taxon>
        <taxon>Viridiplantae</taxon>
        <taxon>Streptophyta</taxon>
        <taxon>Embryophyta</taxon>
        <taxon>Tracheophyta</taxon>
        <taxon>Spermatophyta</taxon>
        <taxon>Magnoliopsida</taxon>
        <taxon>Liliopsida</taxon>
        <taxon>Poales</taxon>
        <taxon>Cyperaceae</taxon>
        <taxon>Cyperoideae</taxon>
        <taxon>Rhynchosporeae</taxon>
        <taxon>Rhynchospora</taxon>
    </lineage>
</organism>
<feature type="region of interest" description="Disordered" evidence="7">
    <location>
        <begin position="27"/>
        <end position="46"/>
    </location>
</feature>
<dbReference type="GO" id="GO:0005763">
    <property type="term" value="C:mitochondrial small ribosomal subunit"/>
    <property type="evidence" value="ECO:0007669"/>
    <property type="project" value="TreeGrafter"/>
</dbReference>
<dbReference type="Proteomes" id="UP001140206">
    <property type="component" value="Chromosome 5"/>
</dbReference>
<evidence type="ECO:0000256" key="6">
    <source>
        <dbReference type="RuleBase" id="RU003910"/>
    </source>
</evidence>
<evidence type="ECO:0000313" key="8">
    <source>
        <dbReference type="EMBL" id="KAJ4749469.1"/>
    </source>
</evidence>
<dbReference type="GO" id="GO:0003735">
    <property type="term" value="F:structural constituent of ribosome"/>
    <property type="evidence" value="ECO:0007669"/>
    <property type="project" value="InterPro"/>
</dbReference>
<evidence type="ECO:0000256" key="4">
    <source>
        <dbReference type="ARBA" id="ARBA00023274"/>
    </source>
</evidence>
<reference evidence="8" key="1">
    <citation type="submission" date="2022-08" db="EMBL/GenBank/DDBJ databases">
        <authorList>
            <person name="Marques A."/>
        </authorList>
    </citation>
    <scope>NUCLEOTIDE SEQUENCE</scope>
    <source>
        <strain evidence="8">RhyPub2mFocal</strain>
        <tissue evidence="8">Leaves</tissue>
    </source>
</reference>
<dbReference type="AlphaFoldDB" id="A0AAV8C3V5"/>
<dbReference type="InterPro" id="IPR036870">
    <property type="entry name" value="Ribosomal_bS18_sf"/>
</dbReference>
<keyword evidence="1" id="KW-0699">rRNA-binding</keyword>
<dbReference type="SUPFAM" id="SSF46911">
    <property type="entry name" value="Ribosomal protein S18"/>
    <property type="match status" value="1"/>
</dbReference>
<evidence type="ECO:0000256" key="3">
    <source>
        <dbReference type="ARBA" id="ARBA00022980"/>
    </source>
</evidence>
<dbReference type="PANTHER" id="PTHR13479:SF65">
    <property type="entry name" value="F10K1.8 PROTEIN"/>
    <property type="match status" value="1"/>
</dbReference>
<evidence type="ECO:0000313" key="9">
    <source>
        <dbReference type="Proteomes" id="UP001140206"/>
    </source>
</evidence>
<accession>A0AAV8C3V5</accession>
<keyword evidence="9" id="KW-1185">Reference proteome</keyword>
<dbReference type="NCBIfam" id="TIGR00165">
    <property type="entry name" value="S18"/>
    <property type="match status" value="1"/>
</dbReference>
<evidence type="ECO:0000256" key="7">
    <source>
        <dbReference type="SAM" id="MobiDB-lite"/>
    </source>
</evidence>
<sequence length="273" mass="31407">MVRVLFREALLRRSQLLRALSSTPASTSPFVRRFQTGEGKGGSFESTDDFERRLFGDLDGGGNNDPFFRKLDRAEKSFLRSNVGQQQLSADADSDYEDDLDVTFDSMDDGMDEELQQHCRKFFKHTDEILDEDYAFRPDVQFKEGDTYTLTDLDLTKPAPRRPPQRHEFQTTTEEVLRKADFRNVRFLSNFITEAGIIIKRSQTRISAKAQRKVAREIKTARVLGLMPFTSMGTKTFVFGKNMKDQDEEYEYSTYDDHTGFDDAVPDAKPIRG</sequence>
<comment type="caution">
    <text evidence="8">The sequence shown here is derived from an EMBL/GenBank/DDBJ whole genome shotgun (WGS) entry which is preliminary data.</text>
</comment>
<keyword evidence="4 6" id="KW-0687">Ribonucleoprotein</keyword>
<keyword evidence="3 6" id="KW-0689">Ribosomal protein</keyword>
<protein>
    <recommendedName>
        <fullName evidence="5">Small ribosomal subunit protein bS18c</fullName>
    </recommendedName>
</protein>